<dbReference type="PANTHER" id="PTHR28657">
    <property type="entry name" value="INDOLEAMINE 2,3-DIOXYGENASE"/>
    <property type="match status" value="1"/>
</dbReference>
<dbReference type="InterPro" id="IPR037217">
    <property type="entry name" value="Trp/Indoleamine_2_3_dOase-like"/>
</dbReference>
<dbReference type="EMBL" id="ONZQ02000017">
    <property type="protein sequence ID" value="SPO06867.1"/>
    <property type="molecule type" value="Genomic_DNA"/>
</dbReference>
<dbReference type="Gene3D" id="1.20.58.480">
    <property type="match status" value="1"/>
</dbReference>
<evidence type="ECO:0000256" key="1">
    <source>
        <dbReference type="ARBA" id="ARBA00007119"/>
    </source>
</evidence>
<evidence type="ECO:0000313" key="5">
    <source>
        <dbReference type="EMBL" id="SPO06867.1"/>
    </source>
</evidence>
<evidence type="ECO:0000313" key="6">
    <source>
        <dbReference type="Proteomes" id="UP001187682"/>
    </source>
</evidence>
<dbReference type="GO" id="GO:0019441">
    <property type="term" value="P:L-tryptophan catabolic process to kynurenine"/>
    <property type="evidence" value="ECO:0007669"/>
    <property type="project" value="InterPro"/>
</dbReference>
<protein>
    <submittedName>
        <fullName evidence="5">Related to tryptophan 2,3 dioxygenase</fullName>
    </submittedName>
</protein>
<evidence type="ECO:0000256" key="4">
    <source>
        <dbReference type="PIRSR" id="PIRSR600898-1"/>
    </source>
</evidence>
<dbReference type="GO" id="GO:0020037">
    <property type="term" value="F:heme binding"/>
    <property type="evidence" value="ECO:0007669"/>
    <property type="project" value="InterPro"/>
</dbReference>
<dbReference type="GO" id="GO:0005737">
    <property type="term" value="C:cytoplasm"/>
    <property type="evidence" value="ECO:0007669"/>
    <property type="project" value="TreeGrafter"/>
</dbReference>
<dbReference type="InterPro" id="IPR000898">
    <property type="entry name" value="Indolamine_dOase"/>
</dbReference>
<keyword evidence="5" id="KW-0223">Dioxygenase</keyword>
<dbReference type="Proteomes" id="UP001187682">
    <property type="component" value="Unassembled WGS sequence"/>
</dbReference>
<accession>A0AAE8N8D7</accession>
<organism evidence="5 6">
    <name type="scientific">Cephalotrichum gorgonifer</name>
    <dbReference type="NCBI Taxonomy" id="2041049"/>
    <lineage>
        <taxon>Eukaryota</taxon>
        <taxon>Fungi</taxon>
        <taxon>Dikarya</taxon>
        <taxon>Ascomycota</taxon>
        <taxon>Pezizomycotina</taxon>
        <taxon>Sordariomycetes</taxon>
        <taxon>Hypocreomycetidae</taxon>
        <taxon>Microascales</taxon>
        <taxon>Microascaceae</taxon>
        <taxon>Cephalotrichum</taxon>
    </lineage>
</organism>
<comment type="similarity">
    <text evidence="1">Belongs to the indoleamine 2,3-dioxygenase family.</text>
</comment>
<proteinExistence type="inferred from homology"/>
<sequence>MARGLLRLSDYGISPTRGFLSAEPPLTSFPDPYYAEWDALLADLPELISSRALKRRVSALPALSTAKLSSDLERQRAYVALGFLIHAHVWGSFADGEEPADTVPPQLSEPFLSVCAELDIPPVLLYAGLCLWNWRADHPAAAGEGEDAPFDLGRLRTLGSFTGTSDEDAFYLVPVLVEADGAHLVPEFLEAIEAAGRGDAEFVAGVLARAGETLAALNKHLRKFYSTLDADTFYHRIRPFLPGGKGMEGQGLPRGMVFQRSDGTELAAKFGGGSAAQTSLFQFLDHVLGVEHASSITEVFKEMRSLMPAKHRQFLDDVSELPTLRAFVLDNRDNRALEGAFNECLKQLRSWRGQHMAVVSKYIVQPSRASAEKDGAEGGALQGTAGSDLIPFLQQSRVDSVGVDGKAQRSGGKL</sequence>
<dbReference type="SUPFAM" id="SSF140959">
    <property type="entry name" value="Indolic compounds 2,3-dioxygenase-like"/>
    <property type="match status" value="1"/>
</dbReference>
<keyword evidence="3 4" id="KW-0408">Iron</keyword>
<dbReference type="GO" id="GO:0046872">
    <property type="term" value="F:metal ion binding"/>
    <property type="evidence" value="ECO:0007669"/>
    <property type="project" value="UniProtKB-KW"/>
</dbReference>
<evidence type="ECO:0000256" key="3">
    <source>
        <dbReference type="ARBA" id="ARBA00023004"/>
    </source>
</evidence>
<dbReference type="AlphaFoldDB" id="A0AAE8N8D7"/>
<dbReference type="GO" id="GO:0033754">
    <property type="term" value="F:indoleamine 2,3-dioxygenase activity"/>
    <property type="evidence" value="ECO:0007669"/>
    <property type="project" value="TreeGrafter"/>
</dbReference>
<keyword evidence="4" id="KW-0349">Heme</keyword>
<feature type="binding site" description="proximal binding residue" evidence="4">
    <location>
        <position position="355"/>
    </location>
    <ligand>
        <name>heme b</name>
        <dbReference type="ChEBI" id="CHEBI:60344"/>
    </ligand>
    <ligandPart>
        <name>Fe</name>
        <dbReference type="ChEBI" id="CHEBI:18248"/>
    </ligandPart>
</feature>
<evidence type="ECO:0000256" key="2">
    <source>
        <dbReference type="ARBA" id="ARBA00022723"/>
    </source>
</evidence>
<dbReference type="Pfam" id="PF01231">
    <property type="entry name" value="IDO"/>
    <property type="match status" value="1"/>
</dbReference>
<keyword evidence="5" id="KW-0560">Oxidoreductase</keyword>
<dbReference type="GO" id="GO:0034354">
    <property type="term" value="P:'de novo' NAD+ biosynthetic process from L-tryptophan"/>
    <property type="evidence" value="ECO:0007669"/>
    <property type="project" value="TreeGrafter"/>
</dbReference>
<keyword evidence="6" id="KW-1185">Reference proteome</keyword>
<keyword evidence="2 4" id="KW-0479">Metal-binding</keyword>
<comment type="caution">
    <text evidence="5">The sequence shown here is derived from an EMBL/GenBank/DDBJ whole genome shotgun (WGS) entry which is preliminary data.</text>
</comment>
<gene>
    <name evidence="5" type="ORF">DNG_09561</name>
</gene>
<dbReference type="PANTHER" id="PTHR28657:SF5">
    <property type="entry name" value="INDOLEAMINE 2,3-DIOXYGENASE"/>
    <property type="match status" value="1"/>
</dbReference>
<name>A0AAE8N8D7_9PEZI</name>
<reference evidence="5" key="1">
    <citation type="submission" date="2018-03" db="EMBL/GenBank/DDBJ databases">
        <authorList>
            <person name="Guldener U."/>
        </authorList>
    </citation>
    <scope>NUCLEOTIDE SEQUENCE</scope>
</reference>